<dbReference type="InterPro" id="IPR042529">
    <property type="entry name" value="IF_2B-like_C"/>
</dbReference>
<dbReference type="Pfam" id="PF01008">
    <property type="entry name" value="IF-2B"/>
    <property type="match status" value="1"/>
</dbReference>
<dbReference type="GeneID" id="5709855"/>
<dbReference type="InterPro" id="IPR027363">
    <property type="entry name" value="M1Pi_N"/>
</dbReference>
<dbReference type="GO" id="GO:0003743">
    <property type="term" value="F:translation initiation factor activity"/>
    <property type="evidence" value="ECO:0007669"/>
    <property type="project" value="UniProtKB-KW"/>
</dbReference>
<dbReference type="Gene3D" id="1.20.120.420">
    <property type="entry name" value="translation initiation factor eif-2b, domain 1"/>
    <property type="match status" value="1"/>
</dbReference>
<sequence>MVESYRGILEEMINDKVHGASWYFLKLADLIEAGYREGVNVESMIHDISMIRPGMAPLENIAELLNQVNPVKLARAIKAYWREAGEGIRVNSLALKGKVKAMVTISYSSNARLLAESVGARVIALESNPGGEGRMWGSHGGLIIPDLAMSHFITNADALVMGGDGLYEGFIVNKIGSLPLVLTARYFGKPVIIVLESFKARKSKPVTMHRINVNGIEVPLFDEIPLNLVDTLVTDVGVFTSINVDYIAGKFKEKLLKYI</sequence>
<dbReference type="RefSeq" id="WP_012186986.1">
    <property type="nucleotide sequence ID" value="NC_009954.1"/>
</dbReference>
<dbReference type="AlphaFoldDB" id="A8MBN4"/>
<protein>
    <submittedName>
        <fullName evidence="2">Initiation factor 2B related</fullName>
    </submittedName>
</protein>
<name>A8MBN4_CALMQ</name>
<proteinExistence type="inferred from homology"/>
<evidence type="ECO:0000256" key="1">
    <source>
        <dbReference type="RuleBase" id="RU003814"/>
    </source>
</evidence>
<reference evidence="2 3" key="1">
    <citation type="submission" date="2007-10" db="EMBL/GenBank/DDBJ databases">
        <title>Complete sequence of Caldivirga maquilingensis IC-167.</title>
        <authorList>
            <consortium name="US DOE Joint Genome Institute"/>
            <person name="Copeland A."/>
            <person name="Lucas S."/>
            <person name="Lapidus A."/>
            <person name="Barry K."/>
            <person name="Glavina del Rio T."/>
            <person name="Dalin E."/>
            <person name="Tice H."/>
            <person name="Pitluck S."/>
            <person name="Saunders E."/>
            <person name="Brettin T."/>
            <person name="Bruce D."/>
            <person name="Detter J.C."/>
            <person name="Han C."/>
            <person name="Schmutz J."/>
            <person name="Larimer F."/>
            <person name="Land M."/>
            <person name="Hauser L."/>
            <person name="Kyrpides N."/>
            <person name="Ivanova N."/>
            <person name="Biddle J.F."/>
            <person name="Zhang Z."/>
            <person name="Fitz-Gibbon S.T."/>
            <person name="Lowe T.M."/>
            <person name="Saltikov C."/>
            <person name="House C.H."/>
            <person name="Richardson P."/>
        </authorList>
    </citation>
    <scope>NUCLEOTIDE SEQUENCE [LARGE SCALE GENOMIC DNA]</scope>
    <source>
        <strain evidence="3">ATCC 700844 / DSM 13496 / JCM 10307 / IC-167</strain>
    </source>
</reference>
<evidence type="ECO:0000313" key="3">
    <source>
        <dbReference type="Proteomes" id="UP000001137"/>
    </source>
</evidence>
<gene>
    <name evidence="2" type="ordered locus">Cmaq_1951</name>
</gene>
<accession>A8MBN4</accession>
<keyword evidence="2" id="KW-0648">Protein biosynthesis</keyword>
<dbReference type="eggNOG" id="arCOG01125">
    <property type="taxonomic scope" value="Archaea"/>
</dbReference>
<dbReference type="EMBL" id="CP000852">
    <property type="protein sequence ID" value="ABW02767.1"/>
    <property type="molecule type" value="Genomic_DNA"/>
</dbReference>
<comment type="similarity">
    <text evidence="1">Belongs to the eIF-2B alpha/beta/delta subunits family.</text>
</comment>
<dbReference type="Gene3D" id="3.40.50.10470">
    <property type="entry name" value="Translation initiation factor eif-2b, domain 2"/>
    <property type="match status" value="1"/>
</dbReference>
<keyword evidence="2" id="KW-0396">Initiation factor</keyword>
<dbReference type="HOGENOM" id="CLU_085263_0_0_2"/>
<dbReference type="SUPFAM" id="SSF100950">
    <property type="entry name" value="NagB/RpiA/CoA transferase-like"/>
    <property type="match status" value="1"/>
</dbReference>
<evidence type="ECO:0000313" key="2">
    <source>
        <dbReference type="EMBL" id="ABW02767.1"/>
    </source>
</evidence>
<dbReference type="Proteomes" id="UP000001137">
    <property type="component" value="Chromosome"/>
</dbReference>
<dbReference type="InterPro" id="IPR000649">
    <property type="entry name" value="IF-2B-related"/>
</dbReference>
<dbReference type="InterPro" id="IPR037171">
    <property type="entry name" value="NagB/RpiA_transferase-like"/>
</dbReference>
<organism evidence="2 3">
    <name type="scientific">Caldivirga maquilingensis (strain ATCC 700844 / DSM 13496 / JCM 10307 / IC-167)</name>
    <dbReference type="NCBI Taxonomy" id="397948"/>
    <lineage>
        <taxon>Archaea</taxon>
        <taxon>Thermoproteota</taxon>
        <taxon>Thermoprotei</taxon>
        <taxon>Thermoproteales</taxon>
        <taxon>Thermoproteaceae</taxon>
        <taxon>Caldivirga</taxon>
    </lineage>
</organism>
<dbReference type="OrthoDB" id="27639at2157"/>
<dbReference type="KEGG" id="cma:Cmaq_1951"/>
<dbReference type="STRING" id="397948.Cmaq_1951"/>
<keyword evidence="3" id="KW-1185">Reference proteome</keyword>